<sequence length="48" mass="5472">MKRLPENPIRYFQVAFFSSRNICDITKPITVAAWASSDLFCATGYLKT</sequence>
<dbReference type="HOGENOM" id="CLU_3152288_0_0_4"/>
<name>C0DV44_EIKCO</name>
<evidence type="ECO:0000313" key="1">
    <source>
        <dbReference type="EMBL" id="EEG24064.1"/>
    </source>
</evidence>
<dbReference type="AlphaFoldDB" id="C0DV44"/>
<dbReference type="Proteomes" id="UP000005837">
    <property type="component" value="Unassembled WGS sequence"/>
</dbReference>
<organism evidence="1 2">
    <name type="scientific">Eikenella corrodens ATCC 23834</name>
    <dbReference type="NCBI Taxonomy" id="546274"/>
    <lineage>
        <taxon>Bacteria</taxon>
        <taxon>Pseudomonadati</taxon>
        <taxon>Pseudomonadota</taxon>
        <taxon>Betaproteobacteria</taxon>
        <taxon>Neisseriales</taxon>
        <taxon>Neisseriaceae</taxon>
        <taxon>Eikenella</taxon>
    </lineage>
</organism>
<reference evidence="1 2" key="1">
    <citation type="submission" date="2009-01" db="EMBL/GenBank/DDBJ databases">
        <authorList>
            <person name="Fulton L."/>
            <person name="Clifton S."/>
            <person name="Chinwalla A.T."/>
            <person name="Mitreva M."/>
            <person name="Sodergren E."/>
            <person name="Weinstock G."/>
            <person name="Clifton S."/>
            <person name="Dooling D.J."/>
            <person name="Fulton B."/>
            <person name="Minx P."/>
            <person name="Pepin K.H."/>
            <person name="Johnson M."/>
            <person name="Bhonagiri V."/>
            <person name="Nash W.E."/>
            <person name="Mardis E.R."/>
            <person name="Wilson R.K."/>
        </authorList>
    </citation>
    <scope>NUCLEOTIDE SEQUENCE [LARGE SCALE GENOMIC DNA]</scope>
    <source>
        <strain evidence="1 2">ATCC 23834</strain>
    </source>
</reference>
<gene>
    <name evidence="1" type="ORF">EIKCOROL_01233</name>
</gene>
<dbReference type="EMBL" id="ACEA01000020">
    <property type="protein sequence ID" value="EEG24064.1"/>
    <property type="molecule type" value="Genomic_DNA"/>
</dbReference>
<comment type="caution">
    <text evidence="1">The sequence shown here is derived from an EMBL/GenBank/DDBJ whole genome shotgun (WGS) entry which is preliminary data.</text>
</comment>
<evidence type="ECO:0000313" key="2">
    <source>
        <dbReference type="Proteomes" id="UP000005837"/>
    </source>
</evidence>
<accession>C0DV44</accession>
<protein>
    <submittedName>
        <fullName evidence="1">Uncharacterized protein</fullName>
    </submittedName>
</protein>
<proteinExistence type="predicted"/>